<dbReference type="InterPro" id="IPR036282">
    <property type="entry name" value="Glutathione-S-Trfase_C_sf"/>
</dbReference>
<evidence type="ECO:0000259" key="4">
    <source>
        <dbReference type="PROSITE" id="PS50405"/>
    </source>
</evidence>
<feature type="domain" description="GST N-terminal" evidence="3">
    <location>
        <begin position="7"/>
        <end position="88"/>
    </location>
</feature>
<evidence type="ECO:0000256" key="2">
    <source>
        <dbReference type="RuleBase" id="RU003494"/>
    </source>
</evidence>
<reference evidence="5" key="1">
    <citation type="submission" date="2014-02" db="EMBL/GenBank/DDBJ databases">
        <title>The Genome Sequence of Trichophyton rubrum (morphotype fischeri) CBS 288.86.</title>
        <authorList>
            <consortium name="The Broad Institute Genomics Platform"/>
            <person name="Cuomo C.A."/>
            <person name="White T.C."/>
            <person name="Graser Y."/>
            <person name="Martinez-Rossi N."/>
            <person name="Heitman J."/>
            <person name="Young S.K."/>
            <person name="Zeng Q."/>
            <person name="Gargeya S."/>
            <person name="Abouelleil A."/>
            <person name="Alvarado L."/>
            <person name="Chapman S.B."/>
            <person name="Gainer-Dewar J."/>
            <person name="Goldberg J."/>
            <person name="Griggs A."/>
            <person name="Gujja S."/>
            <person name="Hansen M."/>
            <person name="Howarth C."/>
            <person name="Imamovic A."/>
            <person name="Larimer J."/>
            <person name="Martinez D."/>
            <person name="Murphy C."/>
            <person name="Pearson M.D."/>
            <person name="Persinoti G."/>
            <person name="Poon T."/>
            <person name="Priest M."/>
            <person name="Roberts A.D."/>
            <person name="Saif S."/>
            <person name="Shea T.D."/>
            <person name="Sykes S.N."/>
            <person name="Wortman J."/>
            <person name="Nusbaum C."/>
            <person name="Birren B."/>
        </authorList>
    </citation>
    <scope>NUCLEOTIDE SEQUENCE [LARGE SCALE GENOMIC DNA]</scope>
    <source>
        <strain evidence="5">CBS 288.86</strain>
    </source>
</reference>
<gene>
    <name evidence="5" type="ORF">H103_06320</name>
</gene>
<dbReference type="Pfam" id="PF02798">
    <property type="entry name" value="GST_N"/>
    <property type="match status" value="1"/>
</dbReference>
<dbReference type="Proteomes" id="UP000023758">
    <property type="component" value="Unassembled WGS sequence"/>
</dbReference>
<dbReference type="SFLD" id="SFLDG01151">
    <property type="entry name" value="Main.2:_Nu-like"/>
    <property type="match status" value="1"/>
</dbReference>
<organism evidence="5">
    <name type="scientific">Trichophyton rubrum CBS 288.86</name>
    <dbReference type="NCBI Taxonomy" id="1215330"/>
    <lineage>
        <taxon>Eukaryota</taxon>
        <taxon>Fungi</taxon>
        <taxon>Dikarya</taxon>
        <taxon>Ascomycota</taxon>
        <taxon>Pezizomycotina</taxon>
        <taxon>Eurotiomycetes</taxon>
        <taxon>Eurotiomycetidae</taxon>
        <taxon>Onygenales</taxon>
        <taxon>Arthrodermataceae</taxon>
        <taxon>Trichophyton</taxon>
    </lineage>
</organism>
<dbReference type="PANTHER" id="PTHR44051:SF3">
    <property type="entry name" value="TRANSCRIPTIONAL REGULATOR URE2"/>
    <property type="match status" value="1"/>
</dbReference>
<dbReference type="Gene3D" id="3.40.30.10">
    <property type="entry name" value="Glutaredoxin"/>
    <property type="match status" value="1"/>
</dbReference>
<dbReference type="Gene3D" id="1.20.1050.10">
    <property type="match status" value="1"/>
</dbReference>
<dbReference type="CDD" id="cd03048">
    <property type="entry name" value="GST_N_Ure2p_like"/>
    <property type="match status" value="1"/>
</dbReference>
<dbReference type="InterPro" id="IPR036249">
    <property type="entry name" value="Thioredoxin-like_sf"/>
</dbReference>
<dbReference type="AlphaFoldDB" id="A0A022VWC3"/>
<evidence type="ECO:0000256" key="1">
    <source>
        <dbReference type="ARBA" id="ARBA00007409"/>
    </source>
</evidence>
<dbReference type="PANTHER" id="PTHR44051">
    <property type="entry name" value="GLUTATHIONE S-TRANSFERASE-RELATED"/>
    <property type="match status" value="1"/>
</dbReference>
<evidence type="ECO:0008006" key="6">
    <source>
        <dbReference type="Google" id="ProtNLM"/>
    </source>
</evidence>
<dbReference type="InterPro" id="IPR040079">
    <property type="entry name" value="Glutathione_S-Trfase"/>
</dbReference>
<comment type="similarity">
    <text evidence="1 2">Belongs to the GST superfamily.</text>
</comment>
<feature type="domain" description="GST C-terminal" evidence="4">
    <location>
        <begin position="94"/>
        <end position="223"/>
    </location>
</feature>
<dbReference type="EMBL" id="KK207889">
    <property type="protein sequence ID" value="EZF50219.1"/>
    <property type="molecule type" value="Genomic_DNA"/>
</dbReference>
<dbReference type="SFLD" id="SFLDS00019">
    <property type="entry name" value="Glutathione_Transferase_(cytos"/>
    <property type="match status" value="1"/>
</dbReference>
<name>A0A022VWC3_TRIRU</name>
<dbReference type="PROSITE" id="PS50404">
    <property type="entry name" value="GST_NTER"/>
    <property type="match status" value="1"/>
</dbReference>
<evidence type="ECO:0000313" key="5">
    <source>
        <dbReference type="EMBL" id="EZF50219.1"/>
    </source>
</evidence>
<dbReference type="Pfam" id="PF00043">
    <property type="entry name" value="GST_C"/>
    <property type="match status" value="1"/>
</dbReference>
<dbReference type="InterPro" id="IPR004046">
    <property type="entry name" value="GST_C"/>
</dbReference>
<dbReference type="HOGENOM" id="CLU_011226_14_2_1"/>
<dbReference type="SFLD" id="SFLDG00358">
    <property type="entry name" value="Main_(cytGST)"/>
    <property type="match status" value="1"/>
</dbReference>
<dbReference type="InterPro" id="IPR004045">
    <property type="entry name" value="Glutathione_S-Trfase_N"/>
</dbReference>
<dbReference type="PROSITE" id="PS50405">
    <property type="entry name" value="GST_CTER"/>
    <property type="match status" value="1"/>
</dbReference>
<dbReference type="OrthoDB" id="422574at2759"/>
<proteinExistence type="inferred from homology"/>
<dbReference type="SUPFAM" id="SSF52833">
    <property type="entry name" value="Thioredoxin-like"/>
    <property type="match status" value="1"/>
</dbReference>
<sequence>MAARDIKPLVLYGIYPTANPVKVAIILEILNIPYELKSTDFRQCKEPEYLAINPNGRCPAIHDPNTGLYLWESGAIVEYLVDEYDKENTISFSSLHEKYHLRQWLHFQVSGQGPYIGQFSWFKWYHVEKFPSAVDRYAKETRRVMGVVDLGLKDKEWLVGGKMTYADICLVPWFFWAKRIGGDEWYAEQVSELPNFQKWWNKIIEVPKIKEFCAGIAQFDPSYVPKDVLDRLNNKTA</sequence>
<dbReference type="InterPro" id="IPR010987">
    <property type="entry name" value="Glutathione-S-Trfase_C-like"/>
</dbReference>
<protein>
    <recommendedName>
        <fullName evidence="6">Glutathione S-transferase</fullName>
    </recommendedName>
</protein>
<accession>A0A022VWC3</accession>
<evidence type="ECO:0000259" key="3">
    <source>
        <dbReference type="PROSITE" id="PS50404"/>
    </source>
</evidence>
<dbReference type="SUPFAM" id="SSF47616">
    <property type="entry name" value="GST C-terminal domain-like"/>
    <property type="match status" value="1"/>
</dbReference>